<gene>
    <name evidence="2" type="ORF">RYS15_13560</name>
</gene>
<dbReference type="InterPro" id="IPR018958">
    <property type="entry name" value="Knr4/Smi1-like_dom"/>
</dbReference>
<dbReference type="Pfam" id="PF09346">
    <property type="entry name" value="SMI1_KNR4"/>
    <property type="match status" value="1"/>
</dbReference>
<dbReference type="SUPFAM" id="SSF160631">
    <property type="entry name" value="SMI1/KNR4-like"/>
    <property type="match status" value="1"/>
</dbReference>
<protein>
    <submittedName>
        <fullName evidence="2">SMI1/KNR4 family protein</fullName>
    </submittedName>
</protein>
<comment type="caution">
    <text evidence="2">The sequence shown here is derived from an EMBL/GenBank/DDBJ whole genome shotgun (WGS) entry which is preliminary data.</text>
</comment>
<dbReference type="RefSeq" id="WP_316974207.1">
    <property type="nucleotide sequence ID" value="NZ_JAWIIJ010000008.1"/>
</dbReference>
<name>A0ABU3VZW8_9GAMM</name>
<sequence>MEYVTKPLGAKREDVLKIGESYGVELPQDLVIWWEESDGADVYFGYKELQFFSVDEILGEDICQLNTYLPSSFPVCMDGNGNICVARIEDGQIYGFYVADCGDLGWGESKLISKNFIDFVNDNLSPEARLNA</sequence>
<evidence type="ECO:0000313" key="2">
    <source>
        <dbReference type="EMBL" id="MDV2079711.1"/>
    </source>
</evidence>
<dbReference type="Gene3D" id="3.40.1580.10">
    <property type="entry name" value="SMI1/KNR4-like"/>
    <property type="match status" value="1"/>
</dbReference>
<proteinExistence type="predicted"/>
<dbReference type="EMBL" id="JAWIIJ010000008">
    <property type="protein sequence ID" value="MDV2079711.1"/>
    <property type="molecule type" value="Genomic_DNA"/>
</dbReference>
<organism evidence="2 3">
    <name type="scientific">Marinobacter xestospongiae</name>
    <dbReference type="NCBI Taxonomy" id="994319"/>
    <lineage>
        <taxon>Bacteria</taxon>
        <taxon>Pseudomonadati</taxon>
        <taxon>Pseudomonadota</taxon>
        <taxon>Gammaproteobacteria</taxon>
        <taxon>Pseudomonadales</taxon>
        <taxon>Marinobacteraceae</taxon>
        <taxon>Marinobacter</taxon>
    </lineage>
</organism>
<evidence type="ECO:0000259" key="1">
    <source>
        <dbReference type="Pfam" id="PF09346"/>
    </source>
</evidence>
<accession>A0ABU3VZW8</accession>
<feature type="domain" description="Knr4/Smi1-like" evidence="1">
    <location>
        <begin position="9"/>
        <end position="121"/>
    </location>
</feature>
<reference evidence="2 3" key="1">
    <citation type="submission" date="2023-10" db="EMBL/GenBank/DDBJ databases">
        <title>Characteristics and mechanism of a salt-tolerant marine origin heterotrophic nitrifying- aerobic denitrifying bacteria Marinobacter xestospongiae HN1.</title>
        <authorList>
            <person name="Qi R."/>
        </authorList>
    </citation>
    <scope>NUCLEOTIDE SEQUENCE [LARGE SCALE GENOMIC DNA]</scope>
    <source>
        <strain evidence="2 3">HN1</strain>
    </source>
</reference>
<keyword evidence="3" id="KW-1185">Reference proteome</keyword>
<evidence type="ECO:0000313" key="3">
    <source>
        <dbReference type="Proteomes" id="UP001269819"/>
    </source>
</evidence>
<dbReference type="Proteomes" id="UP001269819">
    <property type="component" value="Unassembled WGS sequence"/>
</dbReference>
<dbReference type="InterPro" id="IPR037883">
    <property type="entry name" value="Knr4/Smi1-like_sf"/>
</dbReference>